<name>A0ABS6KUM1_9MYCO</name>
<accession>A0ABS6KUM1</accession>
<feature type="chain" id="PRO_5046977031" evidence="2">
    <location>
        <begin position="38"/>
        <end position="138"/>
    </location>
</feature>
<dbReference type="Proteomes" id="UP000812982">
    <property type="component" value="Unassembled WGS sequence"/>
</dbReference>
<protein>
    <submittedName>
        <fullName evidence="3">Uncharacterized protein</fullName>
    </submittedName>
</protein>
<organism evidence="3 4">
    <name type="scientific">[Mycobacterium] fortunisiensis</name>
    <dbReference type="NCBI Taxonomy" id="2600579"/>
    <lineage>
        <taxon>Bacteria</taxon>
        <taxon>Bacillati</taxon>
        <taxon>Actinomycetota</taxon>
        <taxon>Actinomycetes</taxon>
        <taxon>Mycobacteriales</taxon>
        <taxon>Mycobacteriaceae</taxon>
        <taxon>Mycolicibacterium</taxon>
    </lineage>
</organism>
<feature type="signal peptide" evidence="2">
    <location>
        <begin position="1"/>
        <end position="37"/>
    </location>
</feature>
<dbReference type="RefSeq" id="WP_217161165.1">
    <property type="nucleotide sequence ID" value="NZ_VOMB01000027.1"/>
</dbReference>
<proteinExistence type="predicted"/>
<evidence type="ECO:0000313" key="4">
    <source>
        <dbReference type="Proteomes" id="UP000812982"/>
    </source>
</evidence>
<dbReference type="EMBL" id="VOMB01000027">
    <property type="protein sequence ID" value="MBU9767267.1"/>
    <property type="molecule type" value="Genomic_DNA"/>
</dbReference>
<sequence length="138" mass="14240">MTAIRKSLARRRRPLAVAATFVAVCAAGQAAIAPASADFDVQGYEACTSTAAPGPDQNIDAIATTCCVDNAGVPTPTTYGVGCVAPVENPPEDYRPTIVMPSRPAPPGEGEDLIYDELMKLPPLPDDGALPDNVPPPP</sequence>
<evidence type="ECO:0000256" key="2">
    <source>
        <dbReference type="SAM" id="SignalP"/>
    </source>
</evidence>
<feature type="region of interest" description="Disordered" evidence="1">
    <location>
        <begin position="90"/>
        <end position="111"/>
    </location>
</feature>
<reference evidence="3 4" key="1">
    <citation type="journal article" date="2021" name="Sci. Rep.">
        <title>Phenotypic and genomic hallmarks of a novel, potentially pathogenic rapidly growing Mycobacterium species related to the Mycobacterium fortuitum complex.</title>
        <authorList>
            <person name="Gharbi R."/>
            <person name="Khanna V."/>
            <person name="Frigui W."/>
            <person name="Mhenni B."/>
            <person name="Brosch R."/>
            <person name="Mardassi H."/>
        </authorList>
    </citation>
    <scope>NUCLEOTIDE SEQUENCE [LARGE SCALE GENOMIC DNA]</scope>
    <source>
        <strain evidence="3 4">TNTM28</strain>
    </source>
</reference>
<evidence type="ECO:0000256" key="1">
    <source>
        <dbReference type="SAM" id="MobiDB-lite"/>
    </source>
</evidence>
<gene>
    <name evidence="3" type="ORF">FR943_25975</name>
</gene>
<keyword evidence="2" id="KW-0732">Signal</keyword>
<comment type="caution">
    <text evidence="3">The sequence shown here is derived from an EMBL/GenBank/DDBJ whole genome shotgun (WGS) entry which is preliminary data.</text>
</comment>
<evidence type="ECO:0000313" key="3">
    <source>
        <dbReference type="EMBL" id="MBU9767267.1"/>
    </source>
</evidence>
<keyword evidence="4" id="KW-1185">Reference proteome</keyword>